<evidence type="ECO:0000313" key="3">
    <source>
        <dbReference type="Proteomes" id="UP000008810"/>
    </source>
</evidence>
<dbReference type="EnsemblPlants" id="KQK09514">
    <property type="protein sequence ID" value="KQK09514"/>
    <property type="gene ID" value="BRADI_2g48416v3"/>
</dbReference>
<dbReference type="KEGG" id="bdi:104582858"/>
<keyword evidence="3" id="KW-1185">Reference proteome</keyword>
<name>A0A0Q3R8J6_BRADI</name>
<proteinExistence type="predicted"/>
<reference evidence="2" key="3">
    <citation type="submission" date="2018-08" db="UniProtKB">
        <authorList>
            <consortium name="EnsemblPlants"/>
        </authorList>
    </citation>
    <scope>IDENTIFICATION</scope>
    <source>
        <strain evidence="2">cv. Bd21</strain>
    </source>
</reference>
<dbReference type="RefSeq" id="XP_014755167.1">
    <property type="nucleotide sequence ID" value="XM_014899681.2"/>
</dbReference>
<dbReference type="Proteomes" id="UP000008810">
    <property type="component" value="Chromosome 2"/>
</dbReference>
<reference evidence="1 2" key="1">
    <citation type="journal article" date="2010" name="Nature">
        <title>Genome sequencing and analysis of the model grass Brachypodium distachyon.</title>
        <authorList>
            <consortium name="International Brachypodium Initiative"/>
        </authorList>
    </citation>
    <scope>NUCLEOTIDE SEQUENCE [LARGE SCALE GENOMIC DNA]</scope>
    <source>
        <strain evidence="1">Bd21</strain>
        <strain evidence="2">cv. Bd21</strain>
    </source>
</reference>
<evidence type="ECO:0000313" key="2">
    <source>
        <dbReference type="EnsemblPlants" id="KQK09514"/>
    </source>
</evidence>
<dbReference type="AlphaFoldDB" id="A0A0Q3R8J6"/>
<accession>A0A0Q3R8J6</accession>
<protein>
    <submittedName>
        <fullName evidence="1 2">Uncharacterized protein</fullName>
    </submittedName>
</protein>
<gene>
    <name evidence="2" type="primary">LOC104582858</name>
    <name evidence="1" type="ORF">BRADI_2g48416v3</name>
</gene>
<dbReference type="EMBL" id="CM000881">
    <property type="protein sequence ID" value="KQK09514.1"/>
    <property type="molecule type" value="Genomic_DNA"/>
</dbReference>
<dbReference type="GeneID" id="104582858"/>
<reference evidence="1" key="2">
    <citation type="submission" date="2017-06" db="EMBL/GenBank/DDBJ databases">
        <title>WGS assembly of Brachypodium distachyon.</title>
        <authorList>
            <consortium name="The International Brachypodium Initiative"/>
            <person name="Lucas S."/>
            <person name="Harmon-Smith M."/>
            <person name="Lail K."/>
            <person name="Tice H."/>
            <person name="Grimwood J."/>
            <person name="Bruce D."/>
            <person name="Barry K."/>
            <person name="Shu S."/>
            <person name="Lindquist E."/>
            <person name="Wang M."/>
            <person name="Pitluck S."/>
            <person name="Vogel J.P."/>
            <person name="Garvin D.F."/>
            <person name="Mockler T.C."/>
            <person name="Schmutz J."/>
            <person name="Rokhsar D."/>
            <person name="Bevan M.W."/>
        </authorList>
    </citation>
    <scope>NUCLEOTIDE SEQUENCE</scope>
    <source>
        <strain evidence="1">Bd21</strain>
    </source>
</reference>
<evidence type="ECO:0000313" key="1">
    <source>
        <dbReference type="EMBL" id="KQK09514.1"/>
    </source>
</evidence>
<dbReference type="Gramene" id="KQK09514">
    <property type="protein sequence ID" value="KQK09514"/>
    <property type="gene ID" value="BRADI_2g48416v3"/>
</dbReference>
<organism evidence="1">
    <name type="scientific">Brachypodium distachyon</name>
    <name type="common">Purple false brome</name>
    <name type="synonym">Trachynia distachya</name>
    <dbReference type="NCBI Taxonomy" id="15368"/>
    <lineage>
        <taxon>Eukaryota</taxon>
        <taxon>Viridiplantae</taxon>
        <taxon>Streptophyta</taxon>
        <taxon>Embryophyta</taxon>
        <taxon>Tracheophyta</taxon>
        <taxon>Spermatophyta</taxon>
        <taxon>Magnoliopsida</taxon>
        <taxon>Liliopsida</taxon>
        <taxon>Poales</taxon>
        <taxon>Poaceae</taxon>
        <taxon>BOP clade</taxon>
        <taxon>Pooideae</taxon>
        <taxon>Stipodae</taxon>
        <taxon>Brachypodieae</taxon>
        <taxon>Brachypodium</taxon>
    </lineage>
</organism>
<sequence>MCQGEGSRGGCLGLSGAELLASSRCMVATSCVSLLEMMPILSFLVIESLPIVPSHEIWMWVGEDSKGKGKAKAISICYPLAVWSRFVACGFSFVPRLEIFAEPGVCWESKVPTQGQIGE</sequence>